<gene>
    <name evidence="2" type="ORF">MRATA1EN1_LOCUS23511</name>
</gene>
<reference evidence="2" key="1">
    <citation type="submission" date="2023-04" db="EMBL/GenBank/DDBJ databases">
        <authorList>
            <consortium name="ELIXIR-Norway"/>
        </authorList>
    </citation>
    <scope>NUCLEOTIDE SEQUENCE [LARGE SCALE GENOMIC DNA]</scope>
</reference>
<sequence>MGSQGTRGKSIPGLGDGASSGKGSRRAMSCPFRFSPLGLGSNVTSSVRPSLTTLVKSALLPLPALFSSSLIVYHVYHFLHILFVLSPQWKLHEGRDCYALCTAVLEQCLGNKYMLKQ</sequence>
<dbReference type="Proteomes" id="UP001176941">
    <property type="component" value="Chromosome 4"/>
</dbReference>
<proteinExistence type="predicted"/>
<evidence type="ECO:0000256" key="1">
    <source>
        <dbReference type="SAM" id="MobiDB-lite"/>
    </source>
</evidence>
<feature type="region of interest" description="Disordered" evidence="1">
    <location>
        <begin position="1"/>
        <end position="27"/>
    </location>
</feature>
<accession>A0ABN8ZLC0</accession>
<keyword evidence="3" id="KW-1185">Reference proteome</keyword>
<dbReference type="EMBL" id="OX459940">
    <property type="protein sequence ID" value="CAI9174549.1"/>
    <property type="molecule type" value="Genomic_DNA"/>
</dbReference>
<protein>
    <submittedName>
        <fullName evidence="2">Uncharacterized protein</fullName>
    </submittedName>
</protein>
<evidence type="ECO:0000313" key="2">
    <source>
        <dbReference type="EMBL" id="CAI9174549.1"/>
    </source>
</evidence>
<name>A0ABN8ZLC0_RANTA</name>
<organism evidence="2 3">
    <name type="scientific">Rangifer tarandus platyrhynchus</name>
    <name type="common">Svalbard reindeer</name>
    <dbReference type="NCBI Taxonomy" id="3082113"/>
    <lineage>
        <taxon>Eukaryota</taxon>
        <taxon>Metazoa</taxon>
        <taxon>Chordata</taxon>
        <taxon>Craniata</taxon>
        <taxon>Vertebrata</taxon>
        <taxon>Euteleostomi</taxon>
        <taxon>Mammalia</taxon>
        <taxon>Eutheria</taxon>
        <taxon>Laurasiatheria</taxon>
        <taxon>Artiodactyla</taxon>
        <taxon>Ruminantia</taxon>
        <taxon>Pecora</taxon>
        <taxon>Cervidae</taxon>
        <taxon>Odocoileinae</taxon>
        <taxon>Rangifer</taxon>
    </lineage>
</organism>
<evidence type="ECO:0000313" key="3">
    <source>
        <dbReference type="Proteomes" id="UP001176941"/>
    </source>
</evidence>